<evidence type="ECO:0000313" key="13">
    <source>
        <dbReference type="Proteomes" id="UP000515145"/>
    </source>
</evidence>
<dbReference type="OrthoDB" id="8596411at2759"/>
<dbReference type="InterPro" id="IPR051138">
    <property type="entry name" value="PIM_Ser/Thr_kinase"/>
</dbReference>
<dbReference type="GO" id="GO:0004674">
    <property type="term" value="F:protein serine/threonine kinase activity"/>
    <property type="evidence" value="ECO:0007669"/>
    <property type="project" value="UniProtKB-KW"/>
</dbReference>
<dbReference type="Gene3D" id="3.30.200.20">
    <property type="entry name" value="Phosphorylase Kinase, domain 1"/>
    <property type="match status" value="1"/>
</dbReference>
<dbReference type="PROSITE" id="PS00108">
    <property type="entry name" value="PROTEIN_KINASE_ST"/>
    <property type="match status" value="1"/>
</dbReference>
<gene>
    <name evidence="14" type="primary">LOC114431846</name>
</gene>
<dbReference type="Pfam" id="PF00069">
    <property type="entry name" value="Pkinase"/>
    <property type="match status" value="1"/>
</dbReference>
<dbReference type="PROSITE" id="PS00107">
    <property type="entry name" value="PROTEIN_KINASE_ATP"/>
    <property type="match status" value="1"/>
</dbReference>
<organism evidence="13 14">
    <name type="scientific">Parambassis ranga</name>
    <name type="common">Indian glassy fish</name>
    <dbReference type="NCBI Taxonomy" id="210632"/>
    <lineage>
        <taxon>Eukaryota</taxon>
        <taxon>Metazoa</taxon>
        <taxon>Chordata</taxon>
        <taxon>Craniata</taxon>
        <taxon>Vertebrata</taxon>
        <taxon>Euteleostomi</taxon>
        <taxon>Actinopterygii</taxon>
        <taxon>Neopterygii</taxon>
        <taxon>Teleostei</taxon>
        <taxon>Neoteleostei</taxon>
        <taxon>Acanthomorphata</taxon>
        <taxon>Ovalentaria</taxon>
        <taxon>Ambassidae</taxon>
        <taxon>Parambassis</taxon>
    </lineage>
</organism>
<evidence type="ECO:0000259" key="12">
    <source>
        <dbReference type="PROSITE" id="PS50011"/>
    </source>
</evidence>
<dbReference type="GO" id="GO:0043066">
    <property type="term" value="P:negative regulation of apoptotic process"/>
    <property type="evidence" value="ECO:0007669"/>
    <property type="project" value="TreeGrafter"/>
</dbReference>
<reference evidence="14" key="1">
    <citation type="submission" date="2025-08" db="UniProtKB">
        <authorList>
            <consortium name="RefSeq"/>
        </authorList>
    </citation>
    <scope>IDENTIFICATION</scope>
</reference>
<dbReference type="InterPro" id="IPR011009">
    <property type="entry name" value="Kinase-like_dom_sf"/>
</dbReference>
<evidence type="ECO:0000256" key="7">
    <source>
        <dbReference type="ARBA" id="ARBA00022840"/>
    </source>
</evidence>
<evidence type="ECO:0000313" key="14">
    <source>
        <dbReference type="RefSeq" id="XP_028255305.1"/>
    </source>
</evidence>
<keyword evidence="13" id="KW-1185">Reference proteome</keyword>
<dbReference type="Gene3D" id="1.10.510.10">
    <property type="entry name" value="Transferase(Phosphotransferase) domain 1"/>
    <property type="match status" value="1"/>
</dbReference>
<protein>
    <recommendedName>
        <fullName evidence="2">non-specific serine/threonine protein kinase</fullName>
        <ecNumber evidence="2">2.7.11.1</ecNumber>
    </recommendedName>
</protein>
<dbReference type="SUPFAM" id="SSF56112">
    <property type="entry name" value="Protein kinase-like (PK-like)"/>
    <property type="match status" value="1"/>
</dbReference>
<evidence type="ECO:0000256" key="6">
    <source>
        <dbReference type="ARBA" id="ARBA00022777"/>
    </source>
</evidence>
<feature type="binding site" evidence="10">
    <location>
        <position position="45"/>
    </location>
    <ligand>
        <name>ATP</name>
        <dbReference type="ChEBI" id="CHEBI:30616"/>
    </ligand>
</feature>
<dbReference type="RefSeq" id="XP_028255305.1">
    <property type="nucleotide sequence ID" value="XM_028399504.1"/>
</dbReference>
<evidence type="ECO:0000256" key="9">
    <source>
        <dbReference type="ARBA" id="ARBA00048679"/>
    </source>
</evidence>
<dbReference type="InParanoid" id="A0A6P7HIA0"/>
<keyword evidence="4" id="KW-0808">Transferase</keyword>
<sequence length="287" mass="32596">MSSAANTQRDHFENTYTKLRPIGKGGFGSVFAGIRNEDNLKVAIKYIPWKMIRFGRHCNGKTYCIALEVAFMLKTGGVPGEVRRSATVSLLDWYYLDNQLVLVMERPPFAMDFYKYLQTIKGGYLQEHQAMVLKQLVDASIDMHSKGIFHRDLKPANLLMDIEHNRVLIIDSGCATFSNENTLKTFCGTSRYAPPEWFEEGKYEARPTTVWQIGAIFYSLFKEHQNFSTLDFTLDKIRIDPKLSTRQICHDQPAPVASMHAGHIAGEARLGPISLSKSESEEICLIY</sequence>
<dbReference type="PROSITE" id="PS50011">
    <property type="entry name" value="PROTEIN_KINASE_DOM"/>
    <property type="match status" value="1"/>
</dbReference>
<dbReference type="SMART" id="SM00220">
    <property type="entry name" value="S_TKc"/>
    <property type="match status" value="1"/>
</dbReference>
<dbReference type="InterPro" id="IPR000719">
    <property type="entry name" value="Prot_kinase_dom"/>
</dbReference>
<dbReference type="InterPro" id="IPR017441">
    <property type="entry name" value="Protein_kinase_ATP_BS"/>
</dbReference>
<name>A0A6P7HIA0_9TELE</name>
<evidence type="ECO:0000256" key="4">
    <source>
        <dbReference type="ARBA" id="ARBA00022679"/>
    </source>
</evidence>
<dbReference type="GO" id="GO:0005737">
    <property type="term" value="C:cytoplasm"/>
    <property type="evidence" value="ECO:0007669"/>
    <property type="project" value="TreeGrafter"/>
</dbReference>
<dbReference type="AlphaFoldDB" id="A0A6P7HIA0"/>
<feature type="domain" description="Protein kinase" evidence="12">
    <location>
        <begin position="16"/>
        <end position="287"/>
    </location>
</feature>
<dbReference type="EC" id="2.7.11.1" evidence="2"/>
<evidence type="ECO:0000256" key="2">
    <source>
        <dbReference type="ARBA" id="ARBA00012513"/>
    </source>
</evidence>
<comment type="catalytic activity">
    <reaction evidence="8">
        <text>L-threonyl-[protein] + ATP = O-phospho-L-threonyl-[protein] + ADP + H(+)</text>
        <dbReference type="Rhea" id="RHEA:46608"/>
        <dbReference type="Rhea" id="RHEA-COMP:11060"/>
        <dbReference type="Rhea" id="RHEA-COMP:11605"/>
        <dbReference type="ChEBI" id="CHEBI:15378"/>
        <dbReference type="ChEBI" id="CHEBI:30013"/>
        <dbReference type="ChEBI" id="CHEBI:30616"/>
        <dbReference type="ChEBI" id="CHEBI:61977"/>
        <dbReference type="ChEBI" id="CHEBI:456216"/>
        <dbReference type="EC" id="2.7.11.1"/>
    </reaction>
</comment>
<dbReference type="GO" id="GO:0005524">
    <property type="term" value="F:ATP binding"/>
    <property type="evidence" value="ECO:0007669"/>
    <property type="project" value="UniProtKB-UniRule"/>
</dbReference>
<keyword evidence="5 10" id="KW-0547">Nucleotide-binding</keyword>
<dbReference type="InterPro" id="IPR008271">
    <property type="entry name" value="Ser/Thr_kinase_AS"/>
</dbReference>
<evidence type="ECO:0000256" key="11">
    <source>
        <dbReference type="RuleBase" id="RU000304"/>
    </source>
</evidence>
<keyword evidence="3 11" id="KW-0723">Serine/threonine-protein kinase</keyword>
<dbReference type="GeneID" id="114431846"/>
<evidence type="ECO:0000256" key="1">
    <source>
        <dbReference type="ARBA" id="ARBA00005505"/>
    </source>
</evidence>
<evidence type="ECO:0000256" key="5">
    <source>
        <dbReference type="ARBA" id="ARBA00022741"/>
    </source>
</evidence>
<comment type="similarity">
    <text evidence="1">Belongs to the protein kinase superfamily. CAMK Ser/Thr protein kinase family. PIM subfamily.</text>
</comment>
<dbReference type="Proteomes" id="UP000515145">
    <property type="component" value="Chromosome 2"/>
</dbReference>
<evidence type="ECO:0000256" key="10">
    <source>
        <dbReference type="PROSITE-ProRule" id="PRU10141"/>
    </source>
</evidence>
<comment type="catalytic activity">
    <reaction evidence="9">
        <text>L-seryl-[protein] + ATP = O-phospho-L-seryl-[protein] + ADP + H(+)</text>
        <dbReference type="Rhea" id="RHEA:17989"/>
        <dbReference type="Rhea" id="RHEA-COMP:9863"/>
        <dbReference type="Rhea" id="RHEA-COMP:11604"/>
        <dbReference type="ChEBI" id="CHEBI:15378"/>
        <dbReference type="ChEBI" id="CHEBI:29999"/>
        <dbReference type="ChEBI" id="CHEBI:30616"/>
        <dbReference type="ChEBI" id="CHEBI:83421"/>
        <dbReference type="ChEBI" id="CHEBI:456216"/>
        <dbReference type="EC" id="2.7.11.1"/>
    </reaction>
</comment>
<accession>A0A6P7HIA0</accession>
<dbReference type="PANTHER" id="PTHR22984:SF11">
    <property type="entry name" value="AURORA KINASE-RELATED"/>
    <property type="match status" value="1"/>
</dbReference>
<keyword evidence="7 10" id="KW-0067">ATP-binding</keyword>
<keyword evidence="6" id="KW-0418">Kinase</keyword>
<dbReference type="PANTHER" id="PTHR22984">
    <property type="entry name" value="SERINE/THREONINE-PROTEIN KINASE PIM"/>
    <property type="match status" value="1"/>
</dbReference>
<evidence type="ECO:0000256" key="3">
    <source>
        <dbReference type="ARBA" id="ARBA00022527"/>
    </source>
</evidence>
<evidence type="ECO:0000256" key="8">
    <source>
        <dbReference type="ARBA" id="ARBA00047899"/>
    </source>
</evidence>
<dbReference type="GO" id="GO:0007346">
    <property type="term" value="P:regulation of mitotic cell cycle"/>
    <property type="evidence" value="ECO:0007669"/>
    <property type="project" value="TreeGrafter"/>
</dbReference>
<proteinExistence type="inferred from homology"/>